<evidence type="ECO:0000313" key="2">
    <source>
        <dbReference type="EMBL" id="CAK0885630.1"/>
    </source>
</evidence>
<protein>
    <submittedName>
        <fullName evidence="2">Uncharacterized protein</fullName>
    </submittedName>
</protein>
<proteinExistence type="predicted"/>
<dbReference type="EMBL" id="CAUYUJ010018695">
    <property type="protein sequence ID" value="CAK0885630.1"/>
    <property type="molecule type" value="Genomic_DNA"/>
</dbReference>
<accession>A0ABN9WGR6</accession>
<organism evidence="2 3">
    <name type="scientific">Prorocentrum cordatum</name>
    <dbReference type="NCBI Taxonomy" id="2364126"/>
    <lineage>
        <taxon>Eukaryota</taxon>
        <taxon>Sar</taxon>
        <taxon>Alveolata</taxon>
        <taxon>Dinophyceae</taxon>
        <taxon>Prorocentrales</taxon>
        <taxon>Prorocentraceae</taxon>
        <taxon>Prorocentrum</taxon>
    </lineage>
</organism>
<feature type="compositionally biased region" description="Basic and acidic residues" evidence="1">
    <location>
        <begin position="212"/>
        <end position="235"/>
    </location>
</feature>
<dbReference type="Proteomes" id="UP001189429">
    <property type="component" value="Unassembled WGS sequence"/>
</dbReference>
<feature type="region of interest" description="Disordered" evidence="1">
    <location>
        <begin position="148"/>
        <end position="237"/>
    </location>
</feature>
<comment type="caution">
    <text evidence="2">The sequence shown here is derived from an EMBL/GenBank/DDBJ whole genome shotgun (WGS) entry which is preliminary data.</text>
</comment>
<sequence length="287" mass="30980">MVGIWGTGRRTTRAALWRTSRRKTGQPSTCPRISCSSMAIGPTKWTTSRARGSLWSDYTTKGYDQIPEDQQAILKDCGFPLPTAEDLNRVWPLLPEPRGYEGQRLEKFFDAGAAAAAAAPPKLCMWHFPPSPEEEKAAAAVIRAADRPEVAPPVSPDKSPKPGHKAALTPTSGQKGKRPGGAKAKLTRLWGGPLGVSLRRAGAAQTSQQKSKPQDRRKSKPHDQKERSLKRKVDGTEADALSMMQEGLASLVKAAKSSEGGAAGAAARLRPTLMKYMQDVLRFAGSE</sequence>
<evidence type="ECO:0000256" key="1">
    <source>
        <dbReference type="SAM" id="MobiDB-lite"/>
    </source>
</evidence>
<name>A0ABN9WGR6_9DINO</name>
<evidence type="ECO:0000313" key="3">
    <source>
        <dbReference type="Proteomes" id="UP001189429"/>
    </source>
</evidence>
<gene>
    <name evidence="2" type="ORF">PCOR1329_LOCUS67192</name>
</gene>
<reference evidence="2" key="1">
    <citation type="submission" date="2023-10" db="EMBL/GenBank/DDBJ databases">
        <authorList>
            <person name="Chen Y."/>
            <person name="Shah S."/>
            <person name="Dougan E. K."/>
            <person name="Thang M."/>
            <person name="Chan C."/>
        </authorList>
    </citation>
    <scope>NUCLEOTIDE SEQUENCE [LARGE SCALE GENOMIC DNA]</scope>
</reference>
<keyword evidence="3" id="KW-1185">Reference proteome</keyword>